<dbReference type="PANTHER" id="PTHR10947">
    <property type="entry name" value="PHENYLALANYL-TRNA SYNTHETASE BETA CHAIN AND LEUCINE-RICH REPEAT-CONTAINING PROTEIN 47"/>
    <property type="match status" value="1"/>
</dbReference>
<name>A0A2T7PVA1_POMCA</name>
<dbReference type="AlphaFoldDB" id="A0A2T7PVA1"/>
<dbReference type="InterPro" id="IPR009061">
    <property type="entry name" value="DNA-bd_dom_put_sf"/>
</dbReference>
<dbReference type="PANTHER" id="PTHR10947:SF0">
    <property type="entry name" value="PHENYLALANINE--TRNA LIGASE BETA SUBUNIT"/>
    <property type="match status" value="1"/>
</dbReference>
<dbReference type="STRING" id="400727.A0A2T7PVA1"/>
<accession>A0A2T7PVA1</accession>
<comment type="caution">
    <text evidence="2">The sequence shown here is derived from an EMBL/GenBank/DDBJ whole genome shotgun (WGS) entry which is preliminary data.</text>
</comment>
<sequence>MELSTDEEFDELCFQFGLELDEVTSEKEQIEREQGLGKAKGASEDVEYKIDVPANRYDLLCIEGLTAQLGETLFNMLDEQVSS</sequence>
<reference evidence="2 3" key="1">
    <citation type="submission" date="2018-04" db="EMBL/GenBank/DDBJ databases">
        <title>The genome of golden apple snail Pomacea canaliculata provides insight into stress tolerance and invasive adaptation.</title>
        <authorList>
            <person name="Liu C."/>
            <person name="Liu B."/>
            <person name="Ren Y."/>
            <person name="Zhang Y."/>
            <person name="Wang H."/>
            <person name="Li S."/>
            <person name="Jiang F."/>
            <person name="Yin L."/>
            <person name="Zhang G."/>
            <person name="Qian W."/>
            <person name="Fan W."/>
        </authorList>
    </citation>
    <scope>NUCLEOTIDE SEQUENCE [LARGE SCALE GENOMIC DNA]</scope>
    <source>
        <strain evidence="2">SZHN2017</strain>
        <tissue evidence="2">Muscle</tissue>
    </source>
</reference>
<dbReference type="InterPro" id="IPR045060">
    <property type="entry name" value="Phe-tRNA-ligase_IIc_bsu"/>
</dbReference>
<proteinExistence type="predicted"/>
<dbReference type="GO" id="GO:0009328">
    <property type="term" value="C:phenylalanine-tRNA ligase complex"/>
    <property type="evidence" value="ECO:0007669"/>
    <property type="project" value="TreeGrafter"/>
</dbReference>
<protein>
    <recommendedName>
        <fullName evidence="1">Phenylalanine--tRNA ligase beta subunit B1 domain-containing protein</fullName>
    </recommendedName>
</protein>
<feature type="domain" description="Phenylalanine--tRNA ligase beta subunit B1" evidence="1">
    <location>
        <begin position="5"/>
        <end position="69"/>
    </location>
</feature>
<dbReference type="EMBL" id="PZQS01000002">
    <property type="protein sequence ID" value="PVD37355.1"/>
    <property type="molecule type" value="Genomic_DNA"/>
</dbReference>
<organism evidence="2 3">
    <name type="scientific">Pomacea canaliculata</name>
    <name type="common">Golden apple snail</name>
    <dbReference type="NCBI Taxonomy" id="400727"/>
    <lineage>
        <taxon>Eukaryota</taxon>
        <taxon>Metazoa</taxon>
        <taxon>Spiralia</taxon>
        <taxon>Lophotrochozoa</taxon>
        <taxon>Mollusca</taxon>
        <taxon>Gastropoda</taxon>
        <taxon>Caenogastropoda</taxon>
        <taxon>Architaenioglossa</taxon>
        <taxon>Ampullarioidea</taxon>
        <taxon>Ampullariidae</taxon>
        <taxon>Pomacea</taxon>
    </lineage>
</organism>
<evidence type="ECO:0000313" key="2">
    <source>
        <dbReference type="EMBL" id="PVD37355.1"/>
    </source>
</evidence>
<dbReference type="SUPFAM" id="SSF46955">
    <property type="entry name" value="Putative DNA-binding domain"/>
    <property type="match status" value="1"/>
</dbReference>
<dbReference type="GO" id="GO:0006432">
    <property type="term" value="P:phenylalanyl-tRNA aminoacylation"/>
    <property type="evidence" value="ECO:0007669"/>
    <property type="project" value="InterPro"/>
</dbReference>
<dbReference type="Pfam" id="PF18262">
    <property type="entry name" value="PhetRS_B1"/>
    <property type="match status" value="1"/>
</dbReference>
<dbReference type="Gene3D" id="3.30.56.10">
    <property type="match status" value="1"/>
</dbReference>
<evidence type="ECO:0000259" key="1">
    <source>
        <dbReference type="Pfam" id="PF18262"/>
    </source>
</evidence>
<dbReference type="InterPro" id="IPR040659">
    <property type="entry name" value="PhetRS_B1"/>
</dbReference>
<dbReference type="GO" id="GO:0004826">
    <property type="term" value="F:phenylalanine-tRNA ligase activity"/>
    <property type="evidence" value="ECO:0007669"/>
    <property type="project" value="InterPro"/>
</dbReference>
<dbReference type="Proteomes" id="UP000245119">
    <property type="component" value="Linkage Group LG2"/>
</dbReference>
<evidence type="ECO:0000313" key="3">
    <source>
        <dbReference type="Proteomes" id="UP000245119"/>
    </source>
</evidence>
<keyword evidence="3" id="KW-1185">Reference proteome</keyword>
<dbReference type="OrthoDB" id="1698572at2759"/>
<gene>
    <name evidence="2" type="ORF">C0Q70_04354</name>
</gene>